<dbReference type="PANTHER" id="PTHR21345:SF3">
    <property type="entry name" value="PROTEIN SPIRE"/>
    <property type="match status" value="1"/>
</dbReference>
<accession>A0A9U8DVH9</accession>
<dbReference type="InterPro" id="IPR029901">
    <property type="entry name" value="Spire"/>
</dbReference>
<dbReference type="OMA" id="TIMICES"/>
<dbReference type="Proteomes" id="UP001165740">
    <property type="component" value="Chromosome 7"/>
</dbReference>
<evidence type="ECO:0000259" key="15">
    <source>
        <dbReference type="PROSITE" id="PS51377"/>
    </source>
</evidence>
<dbReference type="RefSeq" id="XP_013062734.2">
    <property type="nucleotide sequence ID" value="XM_013207280.2"/>
</dbReference>
<feature type="compositionally biased region" description="Polar residues" evidence="14">
    <location>
        <begin position="1191"/>
        <end position="1204"/>
    </location>
</feature>
<gene>
    <name evidence="17" type="primary">LOC106052037</name>
</gene>
<proteinExistence type="inferred from homology"/>
<dbReference type="GO" id="GO:0040038">
    <property type="term" value="P:polar body extrusion after meiotic divisions"/>
    <property type="evidence" value="ECO:0007669"/>
    <property type="project" value="TreeGrafter"/>
</dbReference>
<feature type="region of interest" description="Disordered" evidence="14">
    <location>
        <begin position="813"/>
        <end position="850"/>
    </location>
</feature>
<name>A0A9U8DVH9_BIOGL</name>
<feature type="region of interest" description="Disordered" evidence="14">
    <location>
        <begin position="66"/>
        <end position="107"/>
    </location>
</feature>
<feature type="compositionally biased region" description="Polar residues" evidence="14">
    <location>
        <begin position="629"/>
        <end position="682"/>
    </location>
</feature>
<keyword evidence="6" id="KW-1003">Cell membrane</keyword>
<comment type="similarity">
    <text evidence="4">Belongs to the spire family.</text>
</comment>
<dbReference type="OrthoDB" id="10043757at2759"/>
<dbReference type="GO" id="GO:0045010">
    <property type="term" value="P:actin nucleation"/>
    <property type="evidence" value="ECO:0007669"/>
    <property type="project" value="InterPro"/>
</dbReference>
<feature type="compositionally biased region" description="Basic and acidic residues" evidence="14">
    <location>
        <begin position="831"/>
        <end position="850"/>
    </location>
</feature>
<evidence type="ECO:0000256" key="8">
    <source>
        <dbReference type="ARBA" id="ARBA00022737"/>
    </source>
</evidence>
<dbReference type="GO" id="GO:0036089">
    <property type="term" value="P:cleavage furrow formation"/>
    <property type="evidence" value="ECO:0007669"/>
    <property type="project" value="TreeGrafter"/>
</dbReference>
<feature type="compositionally biased region" description="Polar residues" evidence="14">
    <location>
        <begin position="728"/>
        <end position="745"/>
    </location>
</feature>
<evidence type="ECO:0000256" key="2">
    <source>
        <dbReference type="ARBA" id="ARBA00004245"/>
    </source>
</evidence>
<dbReference type="GO" id="GO:0015031">
    <property type="term" value="P:protein transport"/>
    <property type="evidence" value="ECO:0007669"/>
    <property type="project" value="UniProtKB-KW"/>
</dbReference>
<keyword evidence="7" id="KW-0963">Cytoplasm</keyword>
<dbReference type="GO" id="GO:0008017">
    <property type="term" value="F:microtubule binding"/>
    <property type="evidence" value="ECO:0007669"/>
    <property type="project" value="TreeGrafter"/>
</dbReference>
<feature type="compositionally biased region" description="Polar residues" evidence="14">
    <location>
        <begin position="707"/>
        <end position="720"/>
    </location>
</feature>
<keyword evidence="8" id="KW-0677">Repeat</keyword>
<dbReference type="Pfam" id="PF16474">
    <property type="entry name" value="KIND"/>
    <property type="match status" value="1"/>
</dbReference>
<feature type="region of interest" description="Disordered" evidence="14">
    <location>
        <begin position="338"/>
        <end position="364"/>
    </location>
</feature>
<evidence type="ECO:0000313" key="17">
    <source>
        <dbReference type="RefSeq" id="XP_013062734.2"/>
    </source>
</evidence>
<evidence type="ECO:0000256" key="9">
    <source>
        <dbReference type="ARBA" id="ARBA00022927"/>
    </source>
</evidence>
<dbReference type="PANTHER" id="PTHR21345">
    <property type="entry name" value="SPIRE"/>
    <property type="match status" value="1"/>
</dbReference>
<feature type="compositionally biased region" description="Basic and acidic residues" evidence="14">
    <location>
        <begin position="353"/>
        <end position="364"/>
    </location>
</feature>
<keyword evidence="10" id="KW-0472">Membrane</keyword>
<feature type="compositionally biased region" description="Polar residues" evidence="14">
    <location>
        <begin position="816"/>
        <end position="830"/>
    </location>
</feature>
<feature type="region of interest" description="Disordered" evidence="14">
    <location>
        <begin position="569"/>
        <end position="602"/>
    </location>
</feature>
<evidence type="ECO:0000256" key="11">
    <source>
        <dbReference type="ARBA" id="ARBA00023203"/>
    </source>
</evidence>
<feature type="region of interest" description="Disordered" evidence="14">
    <location>
        <begin position="1115"/>
        <end position="1135"/>
    </location>
</feature>
<dbReference type="GO" id="GO:0030041">
    <property type="term" value="P:actin filament polymerization"/>
    <property type="evidence" value="ECO:0007669"/>
    <property type="project" value="TreeGrafter"/>
</dbReference>
<dbReference type="PROSITE" id="PS51377">
    <property type="entry name" value="KIND"/>
    <property type="match status" value="1"/>
</dbReference>
<evidence type="ECO:0000256" key="3">
    <source>
        <dbReference type="ARBA" id="ARBA00004413"/>
    </source>
</evidence>
<evidence type="ECO:0000256" key="13">
    <source>
        <dbReference type="ARBA" id="ARBA00023329"/>
    </source>
</evidence>
<feature type="region of interest" description="Disordered" evidence="14">
    <location>
        <begin position="1185"/>
        <end position="1215"/>
    </location>
</feature>
<dbReference type="SMART" id="SM00750">
    <property type="entry name" value="KIND"/>
    <property type="match status" value="1"/>
</dbReference>
<dbReference type="SUPFAM" id="SSF57903">
    <property type="entry name" value="FYVE/PHD zinc finger"/>
    <property type="match status" value="1"/>
</dbReference>
<feature type="region of interest" description="Disordered" evidence="14">
    <location>
        <begin position="614"/>
        <end position="682"/>
    </location>
</feature>
<dbReference type="GO" id="GO:0051639">
    <property type="term" value="P:actin filament network formation"/>
    <property type="evidence" value="ECO:0007669"/>
    <property type="project" value="TreeGrafter"/>
</dbReference>
<evidence type="ECO:0000256" key="14">
    <source>
        <dbReference type="SAM" id="MobiDB-lite"/>
    </source>
</evidence>
<evidence type="ECO:0000256" key="7">
    <source>
        <dbReference type="ARBA" id="ARBA00022490"/>
    </source>
</evidence>
<feature type="region of interest" description="Disordered" evidence="14">
    <location>
        <begin position="478"/>
        <end position="499"/>
    </location>
</feature>
<evidence type="ECO:0000256" key="5">
    <source>
        <dbReference type="ARBA" id="ARBA00022448"/>
    </source>
</evidence>
<dbReference type="GO" id="GO:0005938">
    <property type="term" value="C:cell cortex"/>
    <property type="evidence" value="ECO:0007669"/>
    <property type="project" value="TreeGrafter"/>
</dbReference>
<dbReference type="KEGG" id="bgt:106052037"/>
<dbReference type="Gene3D" id="3.30.40.10">
    <property type="entry name" value="Zinc/RING finger domain, C3HC4 (zinc finger)"/>
    <property type="match status" value="1"/>
</dbReference>
<feature type="compositionally biased region" description="Low complexity" evidence="14">
    <location>
        <begin position="88"/>
        <end position="102"/>
    </location>
</feature>
<evidence type="ECO:0000256" key="12">
    <source>
        <dbReference type="ARBA" id="ARBA00023212"/>
    </source>
</evidence>
<dbReference type="InterPro" id="IPR011011">
    <property type="entry name" value="Znf_FYVE_PHD"/>
</dbReference>
<evidence type="ECO:0000313" key="16">
    <source>
        <dbReference type="Proteomes" id="UP001165740"/>
    </source>
</evidence>
<evidence type="ECO:0000256" key="4">
    <source>
        <dbReference type="ARBA" id="ARBA00010956"/>
    </source>
</evidence>
<dbReference type="GO" id="GO:0051295">
    <property type="term" value="P:establishment of meiotic spindle localization"/>
    <property type="evidence" value="ECO:0007669"/>
    <property type="project" value="TreeGrafter"/>
</dbReference>
<dbReference type="GO" id="GO:0003779">
    <property type="term" value="F:actin binding"/>
    <property type="evidence" value="ECO:0007669"/>
    <property type="project" value="UniProtKB-KW"/>
</dbReference>
<feature type="compositionally biased region" description="Basic and acidic residues" evidence="14">
    <location>
        <begin position="882"/>
        <end position="899"/>
    </location>
</feature>
<dbReference type="GO" id="GO:0030659">
    <property type="term" value="C:cytoplasmic vesicle membrane"/>
    <property type="evidence" value="ECO:0007669"/>
    <property type="project" value="UniProtKB-SubCell"/>
</dbReference>
<reference evidence="17" key="1">
    <citation type="submission" date="2025-08" db="UniProtKB">
        <authorList>
            <consortium name="RefSeq"/>
        </authorList>
    </citation>
    <scope>IDENTIFICATION</scope>
</reference>
<evidence type="ECO:0000256" key="6">
    <source>
        <dbReference type="ARBA" id="ARBA00022475"/>
    </source>
</evidence>
<keyword evidence="16" id="KW-1185">Reference proteome</keyword>
<feature type="region of interest" description="Disordered" evidence="14">
    <location>
        <begin position="410"/>
        <end position="434"/>
    </location>
</feature>
<dbReference type="GO" id="GO:0048193">
    <property type="term" value="P:Golgi vesicle transport"/>
    <property type="evidence" value="ECO:0007669"/>
    <property type="project" value="TreeGrafter"/>
</dbReference>
<feature type="compositionally biased region" description="Polar residues" evidence="14">
    <location>
        <begin position="422"/>
        <end position="433"/>
    </location>
</feature>
<sequence length="1215" mass="135818">MELLPFVDILKVFNNPINEEQAWAVCYQCANFLAKDSPQQQEFFQDIYDSGIQSIWLSRHGDVFIRKGPPEPNGSGKGPPSIHHGIQTTSSSHRLHSPTSSHGYRKSRGHVIATETDAVQALGTSIFEALDYGIDPTEERQLSHELESLITTMTSADNSMDDDHELQNADDEGIEKDADLEHKCLLQDVLKICHRHLSSKQDAQHHYKAVCRALATEAGELFTFLERISTHKEKLSETLDEDSKRLDELQRADWACLWVQVTRSLRQGVRLKKVEHVSLPPLEYELTPFEMLLEDIRSRRYTLNKISQADNGQLPHKVKNDAHAYILEFIRSRPPLKKVDERKLKPKPPSPPDPHELLLKEIRSRPKLRSIRQGKLLVEKPKVGLSDELEAPPPTKRVIKADLSLLMNNCSEDSSEDEDCTSNHSLGSPQSLAPTMMAPMSWQRAVTKEVLINGTSGSRPTRLQRRHTIMVCDSSMDGKVQSQELPPLTEEEEPSPVRENPLSHQFSPLGVAGGATLLHRTSFSEHDLSNQITLRNPHLRARTVLEHRRSLTSIPTGLTSIPEMDDVFGGMDSPPKPGAIRRSWSHEQAPPPNPSPPCKGRARSAMIMSGTKTVGRNVTQPSAFKRHVSSSPKSASMSEITSMYTTNTSKPQTISSSLHASNRPQSQAPSTKHVSNKSSRMQKTLQNPLLDMDVSIQSPGYFKSPFSVSTPSLETLSSEGKTQRDSPSRTLSERSSGYTSRPNTDSPKRKIIVNKEELQRQSLTTTFGIEAEDVFCDQDVSSDKPIHNVQIASTNDILISRRPSLDGGMSLYSGATPGSTLRNRPNTRNSLTEKREGRLKPFKSPEEEERLTRWRMLQEEELAHRQKKTPGEINLSSLPPKGRPDPEKTPRRPVTQDRHRYVDGTDVLQQKLQSEEARFARWRHLEETGISALKKENLLKASTDEPSSSPVHNLKTPALQTPTPDLNKSFLSTPLPKHWQNPVECLSLTLEEVTHIREVLTKAELESLISHPDLYQQVSKSKICFTCKTTKFSLFGEWGSKCKLCKRTVCSKCLRKMNIPTDHFKNIPVYTLSPAPLPTETHEFIQKFIKSAPPISVPPTQDSSPVRKCIIPDSHSDLEDEAPDSKNLSVKPVQRSHSVNITSGIKSTPRNILKGPLMAVCCDCKGMVMEIIRASRASLAMLSASSGSPATSMTHSPAPQSLLPNSPEMRKMVKK</sequence>
<protein>
    <submittedName>
        <fullName evidence="17">Protein spire homolog 1-like isoform X1</fullName>
    </submittedName>
</protein>
<feature type="domain" description="KIND" evidence="15">
    <location>
        <begin position="4"/>
        <end position="221"/>
    </location>
</feature>
<dbReference type="InterPro" id="IPR013083">
    <property type="entry name" value="Znf_RING/FYVE/PHD"/>
</dbReference>
<dbReference type="GO" id="GO:0005886">
    <property type="term" value="C:plasma membrane"/>
    <property type="evidence" value="ECO:0007669"/>
    <property type="project" value="UniProtKB-SubCell"/>
</dbReference>
<feature type="region of interest" description="Disordered" evidence="14">
    <location>
        <begin position="862"/>
        <end position="899"/>
    </location>
</feature>
<keyword evidence="12" id="KW-0206">Cytoskeleton</keyword>
<dbReference type="GO" id="GO:0005856">
    <property type="term" value="C:cytoskeleton"/>
    <property type="evidence" value="ECO:0007669"/>
    <property type="project" value="UniProtKB-SubCell"/>
</dbReference>
<evidence type="ECO:0000256" key="1">
    <source>
        <dbReference type="ARBA" id="ARBA00004180"/>
    </source>
</evidence>
<dbReference type="GeneID" id="106052037"/>
<feature type="region of interest" description="Disordered" evidence="14">
    <location>
        <begin position="707"/>
        <end position="751"/>
    </location>
</feature>
<keyword evidence="13" id="KW-0968">Cytoplasmic vesicle</keyword>
<dbReference type="Gene3D" id="1.10.510.10">
    <property type="entry name" value="Transferase(Phosphotransferase) domain 1"/>
    <property type="match status" value="1"/>
</dbReference>
<keyword evidence="5" id="KW-0813">Transport</keyword>
<dbReference type="InterPro" id="IPR011019">
    <property type="entry name" value="KIND_dom"/>
</dbReference>
<keyword evidence="9" id="KW-0653">Protein transport</keyword>
<comment type="subcellular location">
    <subcellularLocation>
        <location evidence="3">Cell membrane</location>
        <topology evidence="3">Peripheral membrane protein</topology>
        <orientation evidence="3">Cytoplasmic side</orientation>
    </subcellularLocation>
    <subcellularLocation>
        <location evidence="2">Cytoplasm</location>
        <location evidence="2">Cytoskeleton</location>
    </subcellularLocation>
    <subcellularLocation>
        <location evidence="1">Cytoplasmic vesicle membrane</location>
        <topology evidence="1">Peripheral membrane protein</topology>
        <orientation evidence="1">Cytoplasmic side</orientation>
    </subcellularLocation>
</comment>
<keyword evidence="11" id="KW-0009">Actin-binding</keyword>
<evidence type="ECO:0000256" key="10">
    <source>
        <dbReference type="ARBA" id="ARBA00023136"/>
    </source>
</evidence>
<organism evidence="16 17">
    <name type="scientific">Biomphalaria glabrata</name>
    <name type="common">Bloodfluke planorb</name>
    <name type="synonym">Freshwater snail</name>
    <dbReference type="NCBI Taxonomy" id="6526"/>
    <lineage>
        <taxon>Eukaryota</taxon>
        <taxon>Metazoa</taxon>
        <taxon>Spiralia</taxon>
        <taxon>Lophotrochozoa</taxon>
        <taxon>Mollusca</taxon>
        <taxon>Gastropoda</taxon>
        <taxon>Heterobranchia</taxon>
        <taxon>Euthyneura</taxon>
        <taxon>Panpulmonata</taxon>
        <taxon>Hygrophila</taxon>
        <taxon>Lymnaeoidea</taxon>
        <taxon>Planorbidae</taxon>
        <taxon>Biomphalaria</taxon>
    </lineage>
</organism>
<feature type="region of interest" description="Disordered" evidence="14">
    <location>
        <begin position="942"/>
        <end position="963"/>
    </location>
</feature>
<dbReference type="AlphaFoldDB" id="A0A9U8DVH9"/>